<keyword evidence="2" id="KW-1185">Reference proteome</keyword>
<organism evidence="1 2">
    <name type="scientific">Phytophthora megakarya</name>
    <dbReference type="NCBI Taxonomy" id="4795"/>
    <lineage>
        <taxon>Eukaryota</taxon>
        <taxon>Sar</taxon>
        <taxon>Stramenopiles</taxon>
        <taxon>Oomycota</taxon>
        <taxon>Peronosporomycetes</taxon>
        <taxon>Peronosporales</taxon>
        <taxon>Peronosporaceae</taxon>
        <taxon>Phytophthora</taxon>
    </lineage>
</organism>
<protein>
    <submittedName>
        <fullName evidence="1">Uncharacterized protein</fullName>
    </submittedName>
</protein>
<sequence length="119" mass="13901">MTSYIIGPPATTDSQRDLRDKLLEHHLTPQTMTNKEYVQRLIDQYRGKSVPAMNTITVVLRPGENLDEADARFQNWVERARKFSSIPVLRASFSKRDIYLERRLLFKFAKLEHQEAPVV</sequence>
<gene>
    <name evidence="1" type="ORF">PHMEG_00023719</name>
</gene>
<dbReference type="OrthoDB" id="127590at2759"/>
<dbReference type="AlphaFoldDB" id="A0A225VIN8"/>
<accession>A0A225VIN8</accession>
<name>A0A225VIN8_9STRA</name>
<proteinExistence type="predicted"/>
<reference evidence="2" key="1">
    <citation type="submission" date="2017-03" db="EMBL/GenBank/DDBJ databases">
        <title>Phytopthora megakarya and P. palmivora, two closely related causual agents of cacao black pod achieved similar genome size and gene model numbers by different mechanisms.</title>
        <authorList>
            <person name="Ali S."/>
            <person name="Shao J."/>
            <person name="Larry D.J."/>
            <person name="Kronmiller B."/>
            <person name="Shen D."/>
            <person name="Strem M.D."/>
            <person name="Melnick R.L."/>
            <person name="Guiltinan M.J."/>
            <person name="Tyler B.M."/>
            <person name="Meinhardt L.W."/>
            <person name="Bailey B.A."/>
        </authorList>
    </citation>
    <scope>NUCLEOTIDE SEQUENCE [LARGE SCALE GENOMIC DNA]</scope>
    <source>
        <strain evidence="2">zdho120</strain>
    </source>
</reference>
<evidence type="ECO:0000313" key="2">
    <source>
        <dbReference type="Proteomes" id="UP000198211"/>
    </source>
</evidence>
<dbReference type="Proteomes" id="UP000198211">
    <property type="component" value="Unassembled WGS sequence"/>
</dbReference>
<dbReference type="EMBL" id="NBNE01004994">
    <property type="protein sequence ID" value="OWZ04390.1"/>
    <property type="molecule type" value="Genomic_DNA"/>
</dbReference>
<evidence type="ECO:0000313" key="1">
    <source>
        <dbReference type="EMBL" id="OWZ04390.1"/>
    </source>
</evidence>
<comment type="caution">
    <text evidence="1">The sequence shown here is derived from an EMBL/GenBank/DDBJ whole genome shotgun (WGS) entry which is preliminary data.</text>
</comment>